<dbReference type="PANTHER" id="PTHR23159:SF31">
    <property type="entry name" value="CENTROSOME-ASSOCIATED PROTEIN CEP250 ISOFORM X1"/>
    <property type="match status" value="1"/>
</dbReference>
<keyword evidence="4" id="KW-1185">Reference proteome</keyword>
<evidence type="ECO:0008006" key="5">
    <source>
        <dbReference type="Google" id="ProtNLM"/>
    </source>
</evidence>
<dbReference type="Proteomes" id="UP001357485">
    <property type="component" value="Unassembled WGS sequence"/>
</dbReference>
<feature type="compositionally biased region" description="Polar residues" evidence="2">
    <location>
        <begin position="476"/>
        <end position="485"/>
    </location>
</feature>
<gene>
    <name evidence="3" type="ORF">LTR16_001493</name>
</gene>
<feature type="region of interest" description="Disordered" evidence="2">
    <location>
        <begin position="474"/>
        <end position="544"/>
    </location>
</feature>
<evidence type="ECO:0000256" key="1">
    <source>
        <dbReference type="SAM" id="Coils"/>
    </source>
</evidence>
<dbReference type="Gene3D" id="1.10.287.1490">
    <property type="match status" value="1"/>
</dbReference>
<reference evidence="3 4" key="1">
    <citation type="submission" date="2023-08" db="EMBL/GenBank/DDBJ databases">
        <title>Black Yeasts Isolated from many extreme environments.</title>
        <authorList>
            <person name="Coleine C."/>
            <person name="Stajich J.E."/>
            <person name="Selbmann L."/>
        </authorList>
    </citation>
    <scope>NUCLEOTIDE SEQUENCE [LARGE SCALE GENOMIC DNA]</scope>
    <source>
        <strain evidence="3 4">CCFEE 536</strain>
    </source>
</reference>
<feature type="region of interest" description="Disordered" evidence="2">
    <location>
        <begin position="326"/>
        <end position="398"/>
    </location>
</feature>
<protein>
    <recommendedName>
        <fullName evidence="5">NUDE domain-containing protein</fullName>
    </recommendedName>
</protein>
<feature type="compositionally biased region" description="Low complexity" evidence="2">
    <location>
        <begin position="518"/>
        <end position="529"/>
    </location>
</feature>
<feature type="region of interest" description="Disordered" evidence="2">
    <location>
        <begin position="428"/>
        <end position="460"/>
    </location>
</feature>
<accession>A0ABR0M8I5</accession>
<feature type="region of interest" description="Disordered" evidence="2">
    <location>
        <begin position="683"/>
        <end position="703"/>
    </location>
</feature>
<feature type="region of interest" description="Disordered" evidence="2">
    <location>
        <begin position="720"/>
        <end position="755"/>
    </location>
</feature>
<comment type="caution">
    <text evidence="3">The sequence shown here is derived from an EMBL/GenBank/DDBJ whole genome shotgun (WGS) entry which is preliminary data.</text>
</comment>
<sequence length="773" mass="85739">MDDAIHSLLLQIDNDSPRLRTPIPQCCCGNRECAFLQHNQNALVWAERDVQTVAQLGQALLVRHETYIADAERERKRMNASIESLEQEKQELEAKNTTIIVENRCLLNELEELNSAVTESDSHVRSLEATLASTKQELQRLNALAYRTERLEQQLASLEKDHDQLQNTLRNTEEGERSAIQRLKKAELTLADLHDQIEVMEREAREERERHAEVVRRIERRSTVERGIAAETLDGAAANAVGRDKPGNNTVSHFVKDIMQDNASLQLAIVELREMLLNSTGDVEKLREQLVEHQPVEQSRAAYQPTSLKDDLRLETSRALSQELHVHHHYHSPATPPTETPFKSRVQTYRRSSKKRNIITPGYFTPRSGGQTARTPTSHTRSTTPSPVAPTLSRSSRTDELFFSEDSNLSTTPRHALTLSNDEVLHTMPSQHQRRNHWSLQSNTTGSTAPSSGVTSPYSTLHRTSSIFDRAFGTASIESSRPTSPDSEDPGSPMSRSMNTSRTPKAPVRSLARCGSFQRATEQRAAAATKRVGAPEDPQEEEMFSKTHVDVDLGPPTHSRIIEETPEDLTSEVISPFDADSDPNLTPTQAFDTREEQTYSNLPARPALRRATSHESLLSISGMDIHTSSHRPSYLLASRAFPRPAVLSSSKPLLNSVTATAARPAMPHRYGSSTYSRSLLSEIAAEQRPSSSSSSNKGKESATLGQRVGSWVWGKWAAAPVPDDPLPPRPKSRLSGVNQKGPVRGVGPGVKASQKPVLRVLDEEALRESLGEG</sequence>
<feature type="compositionally biased region" description="Low complexity" evidence="2">
    <location>
        <begin position="372"/>
        <end position="386"/>
    </location>
</feature>
<dbReference type="PANTHER" id="PTHR23159">
    <property type="entry name" value="CENTROSOMAL PROTEIN 2"/>
    <property type="match status" value="1"/>
</dbReference>
<evidence type="ECO:0000313" key="3">
    <source>
        <dbReference type="EMBL" id="KAK5294128.1"/>
    </source>
</evidence>
<name>A0ABR0M8I5_9PEZI</name>
<proteinExistence type="predicted"/>
<organism evidence="3 4">
    <name type="scientific">Cryomyces antarcticus</name>
    <dbReference type="NCBI Taxonomy" id="329879"/>
    <lineage>
        <taxon>Eukaryota</taxon>
        <taxon>Fungi</taxon>
        <taxon>Dikarya</taxon>
        <taxon>Ascomycota</taxon>
        <taxon>Pezizomycotina</taxon>
        <taxon>Dothideomycetes</taxon>
        <taxon>Dothideomycetes incertae sedis</taxon>
        <taxon>Cryomyces</taxon>
    </lineage>
</organism>
<feature type="compositionally biased region" description="Polar residues" evidence="2">
    <location>
        <begin position="494"/>
        <end position="503"/>
    </location>
</feature>
<feature type="compositionally biased region" description="Polar residues" evidence="2">
    <location>
        <begin position="438"/>
        <end position="460"/>
    </location>
</feature>
<dbReference type="EMBL" id="JAVRRA010000081">
    <property type="protein sequence ID" value="KAK5294128.1"/>
    <property type="molecule type" value="Genomic_DNA"/>
</dbReference>
<keyword evidence="1" id="KW-0175">Coiled coil</keyword>
<feature type="coiled-coil region" evidence="1">
    <location>
        <begin position="68"/>
        <end position="221"/>
    </location>
</feature>
<evidence type="ECO:0000256" key="2">
    <source>
        <dbReference type="SAM" id="MobiDB-lite"/>
    </source>
</evidence>
<evidence type="ECO:0000313" key="4">
    <source>
        <dbReference type="Proteomes" id="UP001357485"/>
    </source>
</evidence>